<evidence type="ECO:0000313" key="1">
    <source>
        <dbReference type="EMBL" id="PRP80879.1"/>
    </source>
</evidence>
<comment type="caution">
    <text evidence="1">The sequence shown here is derived from an EMBL/GenBank/DDBJ whole genome shotgun (WGS) entry which is preliminary data.</text>
</comment>
<dbReference type="Proteomes" id="UP000241769">
    <property type="component" value="Unassembled WGS sequence"/>
</dbReference>
<dbReference type="InParanoid" id="A0A2P6NAB2"/>
<evidence type="ECO:0008006" key="3">
    <source>
        <dbReference type="Google" id="ProtNLM"/>
    </source>
</evidence>
<sequence length="132" mass="15549">MILLSDNGKEFIAKEVKQVQQDYQTKNSSVYRTQRHIDALELITENYNHSCHHTIRELPAMNDKNNPIIPETLHYARGNKVKAASGVMYHRKYYHWQLQKHCCFVLEPQFDVSNISKGYLVAMFISQNNFQF</sequence>
<dbReference type="EMBL" id="MDYQ01000136">
    <property type="protein sequence ID" value="PRP80879.1"/>
    <property type="molecule type" value="Genomic_DNA"/>
</dbReference>
<organism evidence="1 2">
    <name type="scientific">Planoprotostelium fungivorum</name>
    <dbReference type="NCBI Taxonomy" id="1890364"/>
    <lineage>
        <taxon>Eukaryota</taxon>
        <taxon>Amoebozoa</taxon>
        <taxon>Evosea</taxon>
        <taxon>Variosea</taxon>
        <taxon>Cavosteliida</taxon>
        <taxon>Cavosteliaceae</taxon>
        <taxon>Planoprotostelium</taxon>
    </lineage>
</organism>
<name>A0A2P6NAB2_9EUKA</name>
<proteinExistence type="predicted"/>
<dbReference type="AlphaFoldDB" id="A0A2P6NAB2"/>
<reference evidence="1 2" key="1">
    <citation type="journal article" date="2018" name="Genome Biol. Evol.">
        <title>Multiple Roots of Fruiting Body Formation in Amoebozoa.</title>
        <authorList>
            <person name="Hillmann F."/>
            <person name="Forbes G."/>
            <person name="Novohradska S."/>
            <person name="Ferling I."/>
            <person name="Riege K."/>
            <person name="Groth M."/>
            <person name="Westermann M."/>
            <person name="Marz M."/>
            <person name="Spaller T."/>
            <person name="Winckler T."/>
            <person name="Schaap P."/>
            <person name="Glockner G."/>
        </authorList>
    </citation>
    <scope>NUCLEOTIDE SEQUENCE [LARGE SCALE GENOMIC DNA]</scope>
    <source>
        <strain evidence="1 2">Jena</strain>
    </source>
</reference>
<gene>
    <name evidence="1" type="ORF">PROFUN_11434</name>
</gene>
<accession>A0A2P6NAB2</accession>
<keyword evidence="2" id="KW-1185">Reference proteome</keyword>
<protein>
    <recommendedName>
        <fullName evidence="3">Integrase catalytic domain-containing protein</fullName>
    </recommendedName>
</protein>
<evidence type="ECO:0000313" key="2">
    <source>
        <dbReference type="Proteomes" id="UP000241769"/>
    </source>
</evidence>